<gene>
    <name evidence="1" type="ORF">F4821DRAFT_205185</name>
</gene>
<name>A0ACC0CQY8_9PEZI</name>
<dbReference type="EMBL" id="MU394363">
    <property type="protein sequence ID" value="KAI6082799.1"/>
    <property type="molecule type" value="Genomic_DNA"/>
</dbReference>
<evidence type="ECO:0000313" key="2">
    <source>
        <dbReference type="Proteomes" id="UP001497680"/>
    </source>
</evidence>
<comment type="caution">
    <text evidence="1">The sequence shown here is derived from an EMBL/GenBank/DDBJ whole genome shotgun (WGS) entry which is preliminary data.</text>
</comment>
<evidence type="ECO:0000313" key="1">
    <source>
        <dbReference type="EMBL" id="KAI6082799.1"/>
    </source>
</evidence>
<sequence>MDNSNWLWNSQPPVGSKRPSLNPAPTNREVKKPRTQPIDDGADNNIIDNIDSRHNVLENDILDNVSPFPSYGNTSFSPNNLCCRDGYQLDNGFESQPDNFTSGNTLNASFNPMAIEHLLQVDNHDPGPYANEQRSTLHLGVPNVADRLATETYPGTLPFQPHIFKNFLPPLAQLDISMGDTAIHDTSVPSRPFEESQPSIGFSIGDSRSSHSQGQSTPSTVRSEIDVSQSEKSLFSESQTNRSLSQSPAASLFAEPMEVDSDYDTCFGVVLATPTSSFSQKIGAHSASINMKQSGGILMLYHQSSGSYAGILNNSGLANALRQLHLKLDATLFVSGVEDTKGRKHVPVKAAREYVIRIVFYGLQNDKESVGGLLSDAGCFLQHPSANEVIPGVRYDNPHYLLRPGAEMPKLQHLRLSIVDDSPTQTEPEDELSKSRFLQIFEAAEADGRAVTVVHTSPSPRLRSKLMSHQIAALAMMHEKESGYIEQPMFPSLWRKELVNNSKIVSYCHTITGSLESRPIPAIGGILADDMGLGKTLSVLALICSSLDLDSTTIAPNLNTKYQGTLIVTPKSTIYGWMSQASQHIHKGQIRIGIYYGSDRKSLANQFRDTDVVITTYETLRSEWEASEGTRPLFSWKWLRVVLDEAHHIRNRSRKTFQSVCELESCHRWCLTGTPIHNSLDDYGALLSFIRVYPFMEKTKFTSLIVQPIEEKHKFGIERLQSLIRATCLRRMKQKTLELPQRFEKVHQVHLHKDDQALYDFYKKLCAEQAAGQDKRLGEGSTLKSREHTIVSLITYLRRICDHGEQLLPDKMKKKTEEYSVPFLDQQLSSDECSACGGEVDNVARARNQDTICIDCANSEEGSSEMNMGSDSLSIIDTAAYQPGSSKRYGSAGAYYQPSAKVLALLENLEREQAAATANTRLRKSVVFSSWVKMLDLVEEAFHQKGIGFQRIDGQTSLERRRKALQEFNDDPEYTVMLATIGSAAEGINLTAASIVHLLEPHWNPMVEAQAVDRVHRIGQMQEVTIIRYIVPNSVETYVRAVQDEKMQIINRTMNMNDATGSDLEFRRWEKMKEMLA</sequence>
<reference evidence="1 2" key="1">
    <citation type="journal article" date="2022" name="New Phytol.">
        <title>Ecological generalism drives hyperdiversity of secondary metabolite gene clusters in xylarialean endophytes.</title>
        <authorList>
            <person name="Franco M.E.E."/>
            <person name="Wisecaver J.H."/>
            <person name="Arnold A.E."/>
            <person name="Ju Y.M."/>
            <person name="Slot J.C."/>
            <person name="Ahrendt S."/>
            <person name="Moore L.P."/>
            <person name="Eastman K.E."/>
            <person name="Scott K."/>
            <person name="Konkel Z."/>
            <person name="Mondo S.J."/>
            <person name="Kuo A."/>
            <person name="Hayes R.D."/>
            <person name="Haridas S."/>
            <person name="Andreopoulos B."/>
            <person name="Riley R."/>
            <person name="LaButti K."/>
            <person name="Pangilinan J."/>
            <person name="Lipzen A."/>
            <person name="Amirebrahimi M."/>
            <person name="Yan J."/>
            <person name="Adam C."/>
            <person name="Keymanesh K."/>
            <person name="Ng V."/>
            <person name="Louie K."/>
            <person name="Northen T."/>
            <person name="Drula E."/>
            <person name="Henrissat B."/>
            <person name="Hsieh H.M."/>
            <person name="Youens-Clark K."/>
            <person name="Lutzoni F."/>
            <person name="Miadlikowska J."/>
            <person name="Eastwood D.C."/>
            <person name="Hamelin R.C."/>
            <person name="Grigoriev I.V."/>
            <person name="U'Ren J.M."/>
        </authorList>
    </citation>
    <scope>NUCLEOTIDE SEQUENCE [LARGE SCALE GENOMIC DNA]</scope>
    <source>
        <strain evidence="1 2">ER1909</strain>
    </source>
</reference>
<organism evidence="1 2">
    <name type="scientific">Hypoxylon rubiginosum</name>
    <dbReference type="NCBI Taxonomy" id="110542"/>
    <lineage>
        <taxon>Eukaryota</taxon>
        <taxon>Fungi</taxon>
        <taxon>Dikarya</taxon>
        <taxon>Ascomycota</taxon>
        <taxon>Pezizomycotina</taxon>
        <taxon>Sordariomycetes</taxon>
        <taxon>Xylariomycetidae</taxon>
        <taxon>Xylariales</taxon>
        <taxon>Hypoxylaceae</taxon>
        <taxon>Hypoxylon</taxon>
    </lineage>
</organism>
<proteinExistence type="predicted"/>
<protein>
    <submittedName>
        <fullName evidence="1">SNF2 family N-terminal domain-containing protein</fullName>
    </submittedName>
</protein>
<keyword evidence="2" id="KW-1185">Reference proteome</keyword>
<accession>A0ACC0CQY8</accession>
<dbReference type="Proteomes" id="UP001497680">
    <property type="component" value="Unassembled WGS sequence"/>
</dbReference>